<dbReference type="AlphaFoldDB" id="A0A919MRF6"/>
<keyword evidence="1" id="KW-0732">Signal</keyword>
<organism evidence="2 3">
    <name type="scientific">Actinoplanes nipponensis</name>
    <dbReference type="NCBI Taxonomy" id="135950"/>
    <lineage>
        <taxon>Bacteria</taxon>
        <taxon>Bacillati</taxon>
        <taxon>Actinomycetota</taxon>
        <taxon>Actinomycetes</taxon>
        <taxon>Micromonosporales</taxon>
        <taxon>Micromonosporaceae</taxon>
        <taxon>Actinoplanes</taxon>
    </lineage>
</organism>
<evidence type="ECO:0000313" key="2">
    <source>
        <dbReference type="EMBL" id="GIE54172.1"/>
    </source>
</evidence>
<sequence length="282" mass="28691">MFFRCRTVLRSAAVLVLAGAAVLAGVGTPAAAAPAPVAADHVLTVLGAGPYRLGGRLAPLVAAGLVTEPAAPDADGRQVVTSLGDWPGELLLTFIGGRLAVLETATDAVRTAVGARVGMSFDQVDRLYHGAGRLLTTADGGPAYLVRYGPLVMVFGDHPIRPGVGAITTGPARIVLPDLGIPAGDRRVRLSVRPPVVRAGGRVVFTGLVPTSGPLACPLDNEAILTSPLFPPEGFGPAVTRDSSGRFRTTYTVPAGTPPGPYDIGLRCGGGNLGVSATLRVV</sequence>
<dbReference type="Proteomes" id="UP000647172">
    <property type="component" value="Unassembled WGS sequence"/>
</dbReference>
<comment type="caution">
    <text evidence="2">The sequence shown here is derived from an EMBL/GenBank/DDBJ whole genome shotgun (WGS) entry which is preliminary data.</text>
</comment>
<keyword evidence="3" id="KW-1185">Reference proteome</keyword>
<proteinExistence type="predicted"/>
<reference evidence="2" key="1">
    <citation type="submission" date="2021-01" db="EMBL/GenBank/DDBJ databases">
        <title>Whole genome shotgun sequence of Actinoplanes nipponensis NBRC 14063.</title>
        <authorList>
            <person name="Komaki H."/>
            <person name="Tamura T."/>
        </authorList>
    </citation>
    <scope>NUCLEOTIDE SEQUENCE</scope>
    <source>
        <strain evidence="2">NBRC 14063</strain>
    </source>
</reference>
<name>A0A919MRF6_9ACTN</name>
<evidence type="ECO:0000256" key="1">
    <source>
        <dbReference type="SAM" id="SignalP"/>
    </source>
</evidence>
<dbReference type="RefSeq" id="WP_203776735.1">
    <property type="nucleotide sequence ID" value="NZ_BAAAYJ010000011.1"/>
</dbReference>
<gene>
    <name evidence="2" type="ORF">Ani05nite_77060</name>
</gene>
<accession>A0A919MRF6</accession>
<evidence type="ECO:0000313" key="3">
    <source>
        <dbReference type="Proteomes" id="UP000647172"/>
    </source>
</evidence>
<feature type="chain" id="PRO_5037057622" evidence="1">
    <location>
        <begin position="33"/>
        <end position="282"/>
    </location>
</feature>
<protein>
    <submittedName>
        <fullName evidence="2">Uncharacterized protein</fullName>
    </submittedName>
</protein>
<dbReference type="EMBL" id="BOMQ01000096">
    <property type="protein sequence ID" value="GIE54172.1"/>
    <property type="molecule type" value="Genomic_DNA"/>
</dbReference>
<feature type="signal peptide" evidence="1">
    <location>
        <begin position="1"/>
        <end position="32"/>
    </location>
</feature>